<evidence type="ECO:0000256" key="6">
    <source>
        <dbReference type="ARBA" id="ARBA00023136"/>
    </source>
</evidence>
<comment type="caution">
    <text evidence="7">Lacks conserved residue(s) required for the propagation of feature annotation.</text>
</comment>
<evidence type="ECO:0000256" key="3">
    <source>
        <dbReference type="ARBA" id="ARBA00022475"/>
    </source>
</evidence>
<evidence type="ECO:0000313" key="10">
    <source>
        <dbReference type="Proteomes" id="UP001056716"/>
    </source>
</evidence>
<evidence type="ECO:0000259" key="8">
    <source>
        <dbReference type="Pfam" id="PF09335"/>
    </source>
</evidence>
<keyword evidence="3 7" id="KW-1003">Cell membrane</keyword>
<evidence type="ECO:0000256" key="1">
    <source>
        <dbReference type="ARBA" id="ARBA00004651"/>
    </source>
</evidence>
<evidence type="ECO:0000256" key="4">
    <source>
        <dbReference type="ARBA" id="ARBA00022692"/>
    </source>
</evidence>
<feature type="transmembrane region" description="Helical" evidence="7">
    <location>
        <begin position="48"/>
        <end position="66"/>
    </location>
</feature>
<dbReference type="AlphaFoldDB" id="A0AAE9S1R1"/>
<evidence type="ECO:0000256" key="2">
    <source>
        <dbReference type="ARBA" id="ARBA00010792"/>
    </source>
</evidence>
<keyword evidence="6 7" id="KW-0472">Membrane</keyword>
<comment type="similarity">
    <text evidence="2 7">Belongs to the DedA family.</text>
</comment>
<feature type="transmembrane region" description="Helical" evidence="7">
    <location>
        <begin position="78"/>
        <end position="102"/>
    </location>
</feature>
<evidence type="ECO:0000256" key="5">
    <source>
        <dbReference type="ARBA" id="ARBA00022989"/>
    </source>
</evidence>
<dbReference type="InterPro" id="IPR032818">
    <property type="entry name" value="DedA-like"/>
</dbReference>
<evidence type="ECO:0000256" key="7">
    <source>
        <dbReference type="RuleBase" id="RU367016"/>
    </source>
</evidence>
<reference evidence="9" key="1">
    <citation type="submission" date="2022-06" db="EMBL/GenBank/DDBJ databases">
        <title>Isolation, identification and characterization of iprodione-degrading strains in Lhasa, Tibet.</title>
        <authorList>
            <person name="Pan H."/>
        </authorList>
    </citation>
    <scope>NUCLEOTIDE SEQUENCE</scope>
    <source>
        <strain evidence="9">Y-23</strain>
    </source>
</reference>
<dbReference type="InterPro" id="IPR032816">
    <property type="entry name" value="VTT_dom"/>
</dbReference>
<accession>A0AAE9S1R1</accession>
<comment type="subcellular location">
    <subcellularLocation>
        <location evidence="1 7">Cell membrane</location>
        <topology evidence="1 7">Multi-pass membrane protein</topology>
    </subcellularLocation>
</comment>
<name>A0AAE9S1R1_9GAMM</name>
<evidence type="ECO:0000313" key="9">
    <source>
        <dbReference type="EMBL" id="USE84589.1"/>
    </source>
</evidence>
<feature type="transmembrane region" description="Helical" evidence="7">
    <location>
        <begin position="122"/>
        <end position="144"/>
    </location>
</feature>
<dbReference type="Proteomes" id="UP001056716">
    <property type="component" value="Chromosome"/>
</dbReference>
<keyword evidence="5 7" id="KW-1133">Transmembrane helix</keyword>
<sequence>MGKSAVLGGFISDQLYYQIGKRYGYDFIDQHPKLKLRFQKGSVLIENYPILSILLMRFAWGLRTMLPMIIGIKQYPVLRYMAINVLACFIWAFVIVSVGLQVSHWLHQFWQGVVQHDKYSTLIIVAVITCILLVRFLFWMVSYLRQSKDH</sequence>
<dbReference type="GO" id="GO:0005886">
    <property type="term" value="C:plasma membrane"/>
    <property type="evidence" value="ECO:0007669"/>
    <property type="project" value="UniProtKB-SubCell"/>
</dbReference>
<dbReference type="PANTHER" id="PTHR30353">
    <property type="entry name" value="INNER MEMBRANE PROTEIN DEDA-RELATED"/>
    <property type="match status" value="1"/>
</dbReference>
<dbReference type="KEGG" id="atz:M5E07_07305"/>
<proteinExistence type="inferred from homology"/>
<dbReference type="RefSeq" id="WP_252223404.1">
    <property type="nucleotide sequence ID" value="NZ_CP098732.1"/>
</dbReference>
<keyword evidence="10" id="KW-1185">Reference proteome</keyword>
<dbReference type="Pfam" id="PF09335">
    <property type="entry name" value="VTT_dom"/>
    <property type="match status" value="1"/>
</dbReference>
<protein>
    <submittedName>
        <fullName evidence="9">VTT domain-containing protein</fullName>
    </submittedName>
</protein>
<dbReference type="PANTHER" id="PTHR30353:SF15">
    <property type="entry name" value="INNER MEMBRANE PROTEIN YABI"/>
    <property type="match status" value="1"/>
</dbReference>
<feature type="domain" description="VTT" evidence="8">
    <location>
        <begin position="5"/>
        <end position="99"/>
    </location>
</feature>
<organism evidence="9 10">
    <name type="scientific">Acinetobacter tibetensis</name>
    <dbReference type="NCBI Taxonomy" id="2943497"/>
    <lineage>
        <taxon>Bacteria</taxon>
        <taxon>Pseudomonadati</taxon>
        <taxon>Pseudomonadota</taxon>
        <taxon>Gammaproteobacteria</taxon>
        <taxon>Moraxellales</taxon>
        <taxon>Moraxellaceae</taxon>
        <taxon>Acinetobacter</taxon>
    </lineage>
</organism>
<gene>
    <name evidence="9" type="ORF">M5E07_07305</name>
</gene>
<dbReference type="EMBL" id="CP098732">
    <property type="protein sequence ID" value="USE84589.1"/>
    <property type="molecule type" value="Genomic_DNA"/>
</dbReference>
<keyword evidence="4 7" id="KW-0812">Transmembrane</keyword>